<accession>S9WBN0</accession>
<dbReference type="Proteomes" id="UP000015354">
    <property type="component" value="Unassembled WGS sequence"/>
</dbReference>
<name>S9WBN0_9TRYP</name>
<reference evidence="2 3" key="1">
    <citation type="journal article" date="2013" name="PLoS ONE">
        <title>Predicting the Proteins of Angomonas deanei, Strigomonas culicis and Their Respective Endosymbionts Reveals New Aspects of the Trypanosomatidae Family.</title>
        <authorList>
            <person name="Motta M.C."/>
            <person name="Martins A.C."/>
            <person name="de Souza S.S."/>
            <person name="Catta-Preta C.M."/>
            <person name="Silva R."/>
            <person name="Klein C.C."/>
            <person name="de Almeida L.G."/>
            <person name="de Lima Cunha O."/>
            <person name="Ciapina L.P."/>
            <person name="Brocchi M."/>
            <person name="Colabardini A.C."/>
            <person name="de Araujo Lima B."/>
            <person name="Machado C.R."/>
            <person name="de Almeida Soares C.M."/>
            <person name="Probst C.M."/>
            <person name="de Menezes C.B."/>
            <person name="Thompson C.E."/>
            <person name="Bartholomeu D.C."/>
            <person name="Gradia D.F."/>
            <person name="Pavoni D.P."/>
            <person name="Grisard E.C."/>
            <person name="Fantinatti-Garboggini F."/>
            <person name="Marchini F.K."/>
            <person name="Rodrigues-Luiz G.F."/>
            <person name="Wagner G."/>
            <person name="Goldman G.H."/>
            <person name="Fietto J.L."/>
            <person name="Elias M.C."/>
            <person name="Goldman M.H."/>
            <person name="Sagot M.F."/>
            <person name="Pereira M."/>
            <person name="Stoco P.H."/>
            <person name="de Mendonca-Neto R.P."/>
            <person name="Teixeira S.M."/>
            <person name="Maciel T.E."/>
            <person name="de Oliveira Mendes T.A."/>
            <person name="Urmenyi T.P."/>
            <person name="de Souza W."/>
            <person name="Schenkman S."/>
            <person name="de Vasconcelos A.T."/>
        </authorList>
    </citation>
    <scope>NUCLEOTIDE SEQUENCE [LARGE SCALE GENOMIC DNA]</scope>
</reference>
<dbReference type="EMBL" id="ATMH01000542">
    <property type="protein sequence ID" value="EPY36516.1"/>
    <property type="molecule type" value="Genomic_DNA"/>
</dbReference>
<evidence type="ECO:0000313" key="3">
    <source>
        <dbReference type="Proteomes" id="UP000015354"/>
    </source>
</evidence>
<organism evidence="2 3">
    <name type="scientific">Strigomonas culicis</name>
    <dbReference type="NCBI Taxonomy" id="28005"/>
    <lineage>
        <taxon>Eukaryota</taxon>
        <taxon>Discoba</taxon>
        <taxon>Euglenozoa</taxon>
        <taxon>Kinetoplastea</taxon>
        <taxon>Metakinetoplastina</taxon>
        <taxon>Trypanosomatida</taxon>
        <taxon>Trypanosomatidae</taxon>
        <taxon>Strigomonadinae</taxon>
        <taxon>Strigomonas</taxon>
    </lineage>
</organism>
<gene>
    <name evidence="2" type="ORF">STCU_00542</name>
</gene>
<protein>
    <submittedName>
        <fullName evidence="2">Uncharacterized protein</fullName>
    </submittedName>
</protein>
<dbReference type="AlphaFoldDB" id="S9WBN0"/>
<evidence type="ECO:0000256" key="1">
    <source>
        <dbReference type="SAM" id="Coils"/>
    </source>
</evidence>
<comment type="caution">
    <text evidence="2">The sequence shown here is derived from an EMBL/GenBank/DDBJ whole genome shotgun (WGS) entry which is preliminary data.</text>
</comment>
<evidence type="ECO:0000313" key="2">
    <source>
        <dbReference type="EMBL" id="EPY36516.1"/>
    </source>
</evidence>
<keyword evidence="1" id="KW-0175">Coiled coil</keyword>
<keyword evidence="3" id="KW-1185">Reference proteome</keyword>
<proteinExistence type="predicted"/>
<sequence>MATVAELQAQLAQLRTRHSAEVAAEEAKLKKLQQDMEYMLGDTEALEKEEKVLKRQFGSEAERGEPSEMGKYISNVIKGIIDGDDSLFV</sequence>
<feature type="coiled-coil region" evidence="1">
    <location>
        <begin position="15"/>
        <end position="49"/>
    </location>
</feature>